<comment type="caution">
    <text evidence="2">The sequence shown here is derived from an EMBL/GenBank/DDBJ whole genome shotgun (WGS) entry which is preliminary data.</text>
</comment>
<name>A0ABS5E9E5_9PROT</name>
<feature type="compositionally biased region" description="Pro residues" evidence="1">
    <location>
        <begin position="157"/>
        <end position="169"/>
    </location>
</feature>
<feature type="compositionally biased region" description="Basic and acidic residues" evidence="1">
    <location>
        <begin position="116"/>
        <end position="130"/>
    </location>
</feature>
<keyword evidence="3" id="KW-1185">Reference proteome</keyword>
<evidence type="ECO:0000256" key="1">
    <source>
        <dbReference type="SAM" id="MobiDB-lite"/>
    </source>
</evidence>
<proteinExistence type="predicted"/>
<protein>
    <submittedName>
        <fullName evidence="2">Uncharacterized protein</fullName>
    </submittedName>
</protein>
<reference evidence="2 3" key="1">
    <citation type="submission" date="2021-04" db="EMBL/GenBank/DDBJ databases">
        <title>The complete genome sequence of Neokomagataea sp. TBRC 2177.</title>
        <authorList>
            <person name="Charoenyingcharoen P."/>
            <person name="Yukphan P."/>
        </authorList>
    </citation>
    <scope>NUCLEOTIDE SEQUENCE [LARGE SCALE GENOMIC DNA]</scope>
    <source>
        <strain evidence="2 3">TBRC 2177</strain>
    </source>
</reference>
<accession>A0ABS5E9E5</accession>
<feature type="region of interest" description="Disordered" evidence="1">
    <location>
        <begin position="88"/>
        <end position="177"/>
    </location>
</feature>
<organism evidence="2 3">
    <name type="scientific">Neokomagataea anthophila</name>
    <dbReference type="NCBI Taxonomy" id="2826925"/>
    <lineage>
        <taxon>Bacteria</taxon>
        <taxon>Pseudomonadati</taxon>
        <taxon>Pseudomonadota</taxon>
        <taxon>Alphaproteobacteria</taxon>
        <taxon>Acetobacterales</taxon>
        <taxon>Acetobacteraceae</taxon>
        <taxon>Neokomagataea</taxon>
    </lineage>
</organism>
<dbReference type="EMBL" id="JAGRQH010000009">
    <property type="protein sequence ID" value="MBR0560529.1"/>
    <property type="molecule type" value="Genomic_DNA"/>
</dbReference>
<evidence type="ECO:0000313" key="3">
    <source>
        <dbReference type="Proteomes" id="UP000677812"/>
    </source>
</evidence>
<dbReference type="Proteomes" id="UP000677812">
    <property type="component" value="Unassembled WGS sequence"/>
</dbReference>
<dbReference type="RefSeq" id="WP_211683010.1">
    <property type="nucleotide sequence ID" value="NZ_JAGRQH010000009.1"/>
</dbReference>
<gene>
    <name evidence="2" type="ORF">KB213_10765</name>
</gene>
<sequence>MTSITQSGPMAAACRESAGEMWSRSSIYRWMVTNYDLLKNATAGGRARWSKLCDAAIEEGLTTFQGTPPKPQTIRSTWYRVRLRMEREAREREEELAERRRKRDEETARRQALQIKAHEVMEKTRPKEDVSLIPPAPDVTYERPAHLHNKPERPEPPRPSAPQTVPEPAPSVQAVTQKPVVPSASATNHIDVLNNAEPPVQMMKQAFLYGVNIEIPPPYEGPRPLGMPEYLPFEAITPLNYPVYDENGRINVELLPGFPRRSFFEDDRTWARAFKEMLDVYPPQKRSNVMRCVYSAVQLKAR</sequence>
<evidence type="ECO:0000313" key="2">
    <source>
        <dbReference type="EMBL" id="MBR0560529.1"/>
    </source>
</evidence>
<feature type="compositionally biased region" description="Basic and acidic residues" evidence="1">
    <location>
        <begin position="140"/>
        <end position="156"/>
    </location>
</feature>